<keyword evidence="1" id="KW-0472">Membrane</keyword>
<dbReference type="InterPro" id="IPR002823">
    <property type="entry name" value="DUF112_TM"/>
</dbReference>
<feature type="transmembrane region" description="Helical" evidence="1">
    <location>
        <begin position="142"/>
        <end position="161"/>
    </location>
</feature>
<evidence type="ECO:0000256" key="1">
    <source>
        <dbReference type="SAM" id="Phobius"/>
    </source>
</evidence>
<keyword evidence="1" id="KW-0812">Transmembrane</keyword>
<feature type="transmembrane region" description="Helical" evidence="1">
    <location>
        <begin position="59"/>
        <end position="82"/>
    </location>
</feature>
<feature type="transmembrane region" description="Helical" evidence="1">
    <location>
        <begin position="107"/>
        <end position="130"/>
    </location>
</feature>
<evidence type="ECO:0000259" key="2">
    <source>
        <dbReference type="Pfam" id="PF01970"/>
    </source>
</evidence>
<dbReference type="RefSeq" id="WP_244182945.1">
    <property type="nucleotide sequence ID" value="NZ_PVTK01000001.1"/>
</dbReference>
<organism evidence="3 4">
    <name type="scientific">Vreelandella songnenensis</name>
    <dbReference type="NCBI Taxonomy" id="1176243"/>
    <lineage>
        <taxon>Bacteria</taxon>
        <taxon>Pseudomonadati</taxon>
        <taxon>Pseudomonadota</taxon>
        <taxon>Gammaproteobacteria</taxon>
        <taxon>Oceanospirillales</taxon>
        <taxon>Halomonadaceae</taxon>
        <taxon>Vreelandella</taxon>
    </lineage>
</organism>
<feature type="transmembrane region" description="Helical" evidence="1">
    <location>
        <begin position="473"/>
        <end position="493"/>
    </location>
</feature>
<dbReference type="PANTHER" id="PTHR35342:SF5">
    <property type="entry name" value="TRICARBOXYLIC TRANSPORT PROTEIN"/>
    <property type="match status" value="1"/>
</dbReference>
<keyword evidence="1" id="KW-1133">Transmembrane helix</keyword>
<feature type="transmembrane region" description="Helical" evidence="1">
    <location>
        <begin position="20"/>
        <end position="47"/>
    </location>
</feature>
<dbReference type="PANTHER" id="PTHR35342">
    <property type="entry name" value="TRICARBOXYLIC TRANSPORT PROTEIN"/>
    <property type="match status" value="1"/>
</dbReference>
<protein>
    <submittedName>
        <fullName evidence="3">Putative tricarboxylic transport membrane protein</fullName>
    </submittedName>
</protein>
<dbReference type="AlphaFoldDB" id="A0A2T0V875"/>
<dbReference type="Proteomes" id="UP000237647">
    <property type="component" value="Unassembled WGS sequence"/>
</dbReference>
<dbReference type="EMBL" id="PVTK01000001">
    <property type="protein sequence ID" value="PRY66317.1"/>
    <property type="molecule type" value="Genomic_DNA"/>
</dbReference>
<evidence type="ECO:0000313" key="3">
    <source>
        <dbReference type="EMBL" id="PRY66317.1"/>
    </source>
</evidence>
<feature type="transmembrane region" description="Helical" evidence="1">
    <location>
        <begin position="394"/>
        <end position="411"/>
    </location>
</feature>
<dbReference type="Pfam" id="PF01970">
    <property type="entry name" value="TctA"/>
    <property type="match status" value="1"/>
</dbReference>
<accession>A0A2T0V875</accession>
<keyword evidence="4" id="KW-1185">Reference proteome</keyword>
<feature type="domain" description="DUF112" evidence="2">
    <location>
        <begin position="18"/>
        <end position="443"/>
    </location>
</feature>
<comment type="caution">
    <text evidence="3">The sequence shown here is derived from an EMBL/GenBank/DDBJ whole genome shotgun (WGS) entry which is preliminary data.</text>
</comment>
<name>A0A2T0V875_9GAMM</name>
<gene>
    <name evidence="3" type="ORF">B0H98_101298</name>
</gene>
<sequence>MMDAFLLALGGVTEPYTLMLMAVATFAGIVAAAIPGFTITMAIVLTLPLTFAMPPMQGIAVMLSVYVGGLSGGLFSAALLGIPGTPSAVATTFDAFPMARSGQPGRALSLGLFASFVGSLISIVVLIVAAPPLALLAVKLGPWEYFALIVFALTIIASLVGDSLLRGLIAGLIGIGIATIGPDPLMARERFTFGYELLTAGIPFLVVLIGMYAMSQLLSELEPTSASQQASSSSLVSGDMRPHLWDVVMSTLRKPFNIVRSSLLGVFIGAVPGAGSSISNLVAYDQAKRASKHPETFGKGEPEGVVASEAGNSSTVGGSLIPLISLGIPGSPADAVLMAAIMVHGISIGPRLILDHPDLVYSMFIAMAVASFFMLFIGILMMRAFMRLLNVPKYIVVPVVLACCAIGTYTLNNRLSDLYLLAAIGTIGYLMKKLDYPLAPLVLGVVLGPIAETNLRRAFQTSADWTLFFTRPISALLLTLAVVSVAYSIYSYIRQRRLLAQRAEAAQNSAYQDGVSQE</sequence>
<feature type="transmembrane region" description="Helical" evidence="1">
    <location>
        <begin position="197"/>
        <end position="215"/>
    </location>
</feature>
<feature type="transmembrane region" description="Helical" evidence="1">
    <location>
        <begin position="359"/>
        <end position="382"/>
    </location>
</feature>
<evidence type="ECO:0000313" key="4">
    <source>
        <dbReference type="Proteomes" id="UP000237647"/>
    </source>
</evidence>
<reference evidence="3 4" key="1">
    <citation type="submission" date="2018-03" db="EMBL/GenBank/DDBJ databases">
        <title>Genomic Encyclopedia of Type Strains, Phase III (KMG-III): the genomes of soil and plant-associated and newly described type strains.</title>
        <authorList>
            <person name="Whitman W."/>
        </authorList>
    </citation>
    <scope>NUCLEOTIDE SEQUENCE [LARGE SCALE GENOMIC DNA]</scope>
    <source>
        <strain evidence="3 4">CGMCC 1.12152</strain>
    </source>
</reference>
<proteinExistence type="predicted"/>
<feature type="transmembrane region" description="Helical" evidence="1">
    <location>
        <begin position="263"/>
        <end position="284"/>
    </location>
</feature>